<accession>A0A9X3S7T9</accession>
<name>A0A9X3S7T9_9ACTN</name>
<protein>
    <submittedName>
        <fullName evidence="1">DUF2334 domain-containing protein</fullName>
    </submittedName>
</protein>
<evidence type="ECO:0000313" key="1">
    <source>
        <dbReference type="EMBL" id="MDA0166351.1"/>
    </source>
</evidence>
<proteinExistence type="predicted"/>
<dbReference type="AlphaFoldDB" id="A0A9X3S7T9"/>
<evidence type="ECO:0000313" key="2">
    <source>
        <dbReference type="Proteomes" id="UP001149140"/>
    </source>
</evidence>
<dbReference type="Proteomes" id="UP001149140">
    <property type="component" value="Unassembled WGS sequence"/>
</dbReference>
<gene>
    <name evidence="1" type="ORF">OM076_39160</name>
</gene>
<reference evidence="1" key="1">
    <citation type="submission" date="2022-10" db="EMBL/GenBank/DDBJ databases">
        <title>The WGS of Solirubrobacter ginsenosidimutans DSM 21036.</title>
        <authorList>
            <person name="Jiang Z."/>
        </authorList>
    </citation>
    <scope>NUCLEOTIDE SEQUENCE</scope>
    <source>
        <strain evidence="1">DSM 21036</strain>
    </source>
</reference>
<dbReference type="Gene3D" id="3.20.20.370">
    <property type="entry name" value="Glycoside hydrolase/deacetylase"/>
    <property type="match status" value="1"/>
</dbReference>
<dbReference type="InterPro" id="IPR011330">
    <property type="entry name" value="Glyco_hydro/deAcase_b/a-brl"/>
</dbReference>
<dbReference type="InterPro" id="IPR018763">
    <property type="entry name" value="DUF2334"/>
</dbReference>
<dbReference type="EMBL" id="JAPDOD010000063">
    <property type="protein sequence ID" value="MDA0166351.1"/>
    <property type="molecule type" value="Genomic_DNA"/>
</dbReference>
<comment type="caution">
    <text evidence="1">The sequence shown here is derived from an EMBL/GenBank/DDBJ whole genome shotgun (WGS) entry which is preliminary data.</text>
</comment>
<dbReference type="Pfam" id="PF10096">
    <property type="entry name" value="DUF2334"/>
    <property type="match status" value="1"/>
</dbReference>
<dbReference type="GO" id="GO:0005975">
    <property type="term" value="P:carbohydrate metabolic process"/>
    <property type="evidence" value="ECO:0007669"/>
    <property type="project" value="InterPro"/>
</dbReference>
<keyword evidence="2" id="KW-1185">Reference proteome</keyword>
<sequence length="248" mass="27146">MTALHQRPRTNEVTHQHGALAVSIHDVEPASFERCALIRDWLEDLGVERVTLLVIPAPQLHPFPARSPQLANWLLDRVDAGDAVAQHGLQHRRTRPPSRLQRPLRGWQGGVAAEYPGLDAEATIASVDAGHNVMTSAGLQPRGFVAPGFAYTSALREHLATRFDWWATLLALRGNARATGPALCLGTTTPLKRATSPVIVRAGAALSGKVLRLDLHPADFDHPRHVLAVERVLRRAKDRVAVTYDDLC</sequence>
<organism evidence="1 2">
    <name type="scientific">Solirubrobacter ginsenosidimutans</name>
    <dbReference type="NCBI Taxonomy" id="490573"/>
    <lineage>
        <taxon>Bacteria</taxon>
        <taxon>Bacillati</taxon>
        <taxon>Actinomycetota</taxon>
        <taxon>Thermoleophilia</taxon>
        <taxon>Solirubrobacterales</taxon>
        <taxon>Solirubrobacteraceae</taxon>
        <taxon>Solirubrobacter</taxon>
    </lineage>
</organism>
<dbReference type="SUPFAM" id="SSF88713">
    <property type="entry name" value="Glycoside hydrolase/deacetylase"/>
    <property type="match status" value="1"/>
</dbReference>
<dbReference type="RefSeq" id="WP_270045608.1">
    <property type="nucleotide sequence ID" value="NZ_JAPDOD010000063.1"/>
</dbReference>